<feature type="domain" description="Protein kinase" evidence="12">
    <location>
        <begin position="452"/>
        <end position="757"/>
    </location>
</feature>
<dbReference type="FunFam" id="3.30.200.20:FF:000097">
    <property type="entry name" value="Probable serine/threonine-protein kinase nek1"/>
    <property type="match status" value="1"/>
</dbReference>
<feature type="region of interest" description="Disordered" evidence="11">
    <location>
        <begin position="136"/>
        <end position="169"/>
    </location>
</feature>
<dbReference type="Gene3D" id="1.10.510.10">
    <property type="entry name" value="Transferase(Phosphotransferase) domain 1"/>
    <property type="match status" value="1"/>
</dbReference>
<keyword evidence="3" id="KW-0723">Serine/threonine-protein kinase</keyword>
<gene>
    <name evidence="13" type="ORF">CVIRNUC_005106</name>
</gene>
<dbReference type="EMBL" id="CAUYUE010000006">
    <property type="protein sequence ID" value="CAK0780595.1"/>
    <property type="molecule type" value="Genomic_DNA"/>
</dbReference>
<dbReference type="SMART" id="SM00220">
    <property type="entry name" value="S_TKc"/>
    <property type="match status" value="1"/>
</dbReference>
<feature type="compositionally biased region" description="Polar residues" evidence="11">
    <location>
        <begin position="261"/>
        <end position="271"/>
    </location>
</feature>
<feature type="region of interest" description="Disordered" evidence="11">
    <location>
        <begin position="812"/>
        <end position="880"/>
    </location>
</feature>
<dbReference type="InterPro" id="IPR051131">
    <property type="entry name" value="NEK_Ser/Thr_kinase_NIMA"/>
</dbReference>
<dbReference type="GO" id="GO:0004674">
    <property type="term" value="F:protein serine/threonine kinase activity"/>
    <property type="evidence" value="ECO:0007669"/>
    <property type="project" value="UniProtKB-KW"/>
</dbReference>
<evidence type="ECO:0000313" key="14">
    <source>
        <dbReference type="Proteomes" id="UP001314263"/>
    </source>
</evidence>
<evidence type="ECO:0000256" key="11">
    <source>
        <dbReference type="SAM" id="MobiDB-lite"/>
    </source>
</evidence>
<evidence type="ECO:0000256" key="6">
    <source>
        <dbReference type="ARBA" id="ARBA00022777"/>
    </source>
</evidence>
<feature type="region of interest" description="Disordered" evidence="11">
    <location>
        <begin position="47"/>
        <end position="69"/>
    </location>
</feature>
<evidence type="ECO:0000256" key="5">
    <source>
        <dbReference type="ARBA" id="ARBA00022741"/>
    </source>
</evidence>
<dbReference type="PANTHER" id="PTHR44899">
    <property type="entry name" value="CAMK FAMILY PROTEIN KINASE"/>
    <property type="match status" value="1"/>
</dbReference>
<evidence type="ECO:0000256" key="4">
    <source>
        <dbReference type="ARBA" id="ARBA00022679"/>
    </source>
</evidence>
<comment type="similarity">
    <text evidence="1">Belongs to the protein kinase superfamily. NEK Ser/Thr protein kinase family. NIMA subfamily.</text>
</comment>
<dbReference type="PROSITE" id="PS00108">
    <property type="entry name" value="PROTEIN_KINASE_ST"/>
    <property type="match status" value="1"/>
</dbReference>
<evidence type="ECO:0000256" key="7">
    <source>
        <dbReference type="ARBA" id="ARBA00022840"/>
    </source>
</evidence>
<sequence length="1062" mass="112291">MGACASAPENIPEDQLRAAAAKESQAPTQGLSNNALATIDSLASSIEERKVSDSSSIPPRDLPQSLTPSTAALLQNVSDLPPGHQTSRLGPNSQDTAADALVLASLAPGDSLNESALGTSGQAMGTVIGQAQPEGAIAGSTVPMGPGWSAARMQETGVGSSRLAESSTLQHAPLSTLSSAWERLVENREAGKFSFEMPQASSNSGTGVEARSPPYIKSGSPNKAKARLSSCWTGPLQLAHGFLAQAAMLNAAAGRSAYSTATPAFSDTRPTYSRDAQDEEGAPHSDISGESFTLQLRTPSSATARQTSPHRPPSGYASPTRPAPVKEPSEHYSAALAEKAARAALLSDEEEATSEPEPDQDMGSLTGWQALADQVLAEMEDEYDEAESETHASPDSEATSAMKPSPSALMLAAGLASAQNTLRDRGVSEAGDEQRHAPSTELQPGGTFYVLYEVKEDLGEGAFGKVVRVRRRRDGRMFVAKIMHDHGMSDKARQEAQNEVAVLALLDHPNVVKYYECFAEQGTRVKIVMELCEARPAPSCGSPFVITTEHYDDGDLSNYLKAQGGQLLPEDAIMLHFVQICLAIQYIHSKGLIHRDLKTGNLLLSGGIVKLGDFGISKLLAAHESAAQTMVGTPYYMSPEILQAKRLLPEMLCPHPGLGAQVACAGPSEVEGRMQGKVYGPKTDVWALGCVLYELCTLKKAFDAPNLGTITIRIMSGKYAPIPACYSRELHALVGALLQKQPGARPCIADVLDLVLVRRHLRAYAAHIGLTCRPSADACDTAAMHAAVEDAVQHLSADKVSMSLMPVAAMPALPDGRHPPRSSVDNGIQAPDTNTPVARAGESGGSGEIFDELRRHRSRGASAVTRIPSKEERDRESQVWAARKAAQAEARAPALQAQRAQEDADALQTLSRLKTGNMHPQQQGALCGLPTAISTTRLAVSDAQAAGAEAKQAEVVAPAGPHRASGSVGVAAAPGRHRRTTSWVKRRASSFDDNSASLLIAATLGRPVAAHQKSSSHDSVLPVKLQGPERQHSRLSSAAVPGSDMIGDSQLQDMERWLPLIA</sequence>
<feature type="compositionally biased region" description="Polar residues" evidence="11">
    <location>
        <begin position="157"/>
        <end position="169"/>
    </location>
</feature>
<dbReference type="EC" id="2.7.11.1" evidence="2"/>
<dbReference type="GO" id="GO:0005524">
    <property type="term" value="F:ATP binding"/>
    <property type="evidence" value="ECO:0007669"/>
    <property type="project" value="UniProtKB-UniRule"/>
</dbReference>
<comment type="catalytic activity">
    <reaction evidence="8">
        <text>L-threonyl-[protein] + ATP = O-phospho-L-threonyl-[protein] + ADP + H(+)</text>
        <dbReference type="Rhea" id="RHEA:46608"/>
        <dbReference type="Rhea" id="RHEA-COMP:11060"/>
        <dbReference type="Rhea" id="RHEA-COMP:11605"/>
        <dbReference type="ChEBI" id="CHEBI:15378"/>
        <dbReference type="ChEBI" id="CHEBI:30013"/>
        <dbReference type="ChEBI" id="CHEBI:30616"/>
        <dbReference type="ChEBI" id="CHEBI:61977"/>
        <dbReference type="ChEBI" id="CHEBI:456216"/>
        <dbReference type="EC" id="2.7.11.1"/>
    </reaction>
</comment>
<feature type="compositionally biased region" description="Basic residues" evidence="11">
    <location>
        <begin position="975"/>
        <end position="984"/>
    </location>
</feature>
<evidence type="ECO:0000256" key="2">
    <source>
        <dbReference type="ARBA" id="ARBA00012513"/>
    </source>
</evidence>
<proteinExistence type="inferred from homology"/>
<feature type="compositionally biased region" description="Polar residues" evidence="11">
    <location>
        <begin position="288"/>
        <end position="309"/>
    </location>
</feature>
<protein>
    <recommendedName>
        <fullName evidence="2">non-specific serine/threonine protein kinase</fullName>
        <ecNumber evidence="2">2.7.11.1</ecNumber>
    </recommendedName>
</protein>
<name>A0AAV1I481_9CHLO</name>
<dbReference type="Proteomes" id="UP001314263">
    <property type="component" value="Unassembled WGS sequence"/>
</dbReference>
<keyword evidence="4" id="KW-0808">Transferase</keyword>
<evidence type="ECO:0000259" key="12">
    <source>
        <dbReference type="PROSITE" id="PS50011"/>
    </source>
</evidence>
<evidence type="ECO:0000256" key="3">
    <source>
        <dbReference type="ARBA" id="ARBA00022527"/>
    </source>
</evidence>
<feature type="compositionally biased region" description="Polar residues" evidence="11">
    <location>
        <begin position="823"/>
        <end position="836"/>
    </location>
</feature>
<dbReference type="InterPro" id="IPR000719">
    <property type="entry name" value="Prot_kinase_dom"/>
</dbReference>
<dbReference type="InterPro" id="IPR008271">
    <property type="entry name" value="Ser/Thr_kinase_AS"/>
</dbReference>
<dbReference type="PROSITE" id="PS50011">
    <property type="entry name" value="PROTEIN_KINASE_DOM"/>
    <property type="match status" value="1"/>
</dbReference>
<accession>A0AAV1I481</accession>
<feature type="region of interest" description="Disordered" evidence="11">
    <location>
        <begin position="380"/>
        <end position="404"/>
    </location>
</feature>
<dbReference type="InterPro" id="IPR017441">
    <property type="entry name" value="Protein_kinase_ATP_BS"/>
</dbReference>
<dbReference type="SUPFAM" id="SSF56112">
    <property type="entry name" value="Protein kinase-like (PK-like)"/>
    <property type="match status" value="1"/>
</dbReference>
<evidence type="ECO:0000256" key="10">
    <source>
        <dbReference type="PROSITE-ProRule" id="PRU10141"/>
    </source>
</evidence>
<evidence type="ECO:0000256" key="9">
    <source>
        <dbReference type="ARBA" id="ARBA00048679"/>
    </source>
</evidence>
<dbReference type="Pfam" id="PF00069">
    <property type="entry name" value="Pkinase"/>
    <property type="match status" value="1"/>
</dbReference>
<evidence type="ECO:0000256" key="1">
    <source>
        <dbReference type="ARBA" id="ARBA00010886"/>
    </source>
</evidence>
<dbReference type="PANTHER" id="PTHR44899:SF3">
    <property type="entry name" value="SERINE_THREONINE-PROTEIN KINASE NEK1"/>
    <property type="match status" value="1"/>
</dbReference>
<feature type="region of interest" description="Disordered" evidence="11">
    <location>
        <begin position="1010"/>
        <end position="1047"/>
    </location>
</feature>
<feature type="region of interest" description="Disordered" evidence="11">
    <location>
        <begin position="1"/>
        <end position="34"/>
    </location>
</feature>
<evidence type="ECO:0000313" key="13">
    <source>
        <dbReference type="EMBL" id="CAK0780595.1"/>
    </source>
</evidence>
<feature type="compositionally biased region" description="Polar residues" evidence="11">
    <location>
        <begin position="25"/>
        <end position="34"/>
    </location>
</feature>
<comment type="caution">
    <text evidence="13">The sequence shown here is derived from an EMBL/GenBank/DDBJ whole genome shotgun (WGS) entry which is preliminary data.</text>
</comment>
<comment type="catalytic activity">
    <reaction evidence="9">
        <text>L-seryl-[protein] + ATP = O-phospho-L-seryl-[protein] + ADP + H(+)</text>
        <dbReference type="Rhea" id="RHEA:17989"/>
        <dbReference type="Rhea" id="RHEA-COMP:9863"/>
        <dbReference type="Rhea" id="RHEA-COMP:11604"/>
        <dbReference type="ChEBI" id="CHEBI:15378"/>
        <dbReference type="ChEBI" id="CHEBI:29999"/>
        <dbReference type="ChEBI" id="CHEBI:30616"/>
        <dbReference type="ChEBI" id="CHEBI:83421"/>
        <dbReference type="ChEBI" id="CHEBI:456216"/>
        <dbReference type="EC" id="2.7.11.1"/>
    </reaction>
</comment>
<feature type="region of interest" description="Disordered" evidence="11">
    <location>
        <begin position="956"/>
        <end position="984"/>
    </location>
</feature>
<dbReference type="AlphaFoldDB" id="A0AAV1I481"/>
<dbReference type="Gene3D" id="3.30.200.20">
    <property type="entry name" value="Phosphorylase Kinase, domain 1"/>
    <property type="match status" value="1"/>
</dbReference>
<organism evidence="13 14">
    <name type="scientific">Coccomyxa viridis</name>
    <dbReference type="NCBI Taxonomy" id="1274662"/>
    <lineage>
        <taxon>Eukaryota</taxon>
        <taxon>Viridiplantae</taxon>
        <taxon>Chlorophyta</taxon>
        <taxon>core chlorophytes</taxon>
        <taxon>Trebouxiophyceae</taxon>
        <taxon>Trebouxiophyceae incertae sedis</taxon>
        <taxon>Coccomyxaceae</taxon>
        <taxon>Coccomyxa</taxon>
    </lineage>
</organism>
<dbReference type="PROSITE" id="PS00107">
    <property type="entry name" value="PROTEIN_KINASE_ATP"/>
    <property type="match status" value="1"/>
</dbReference>
<feature type="binding site" evidence="10">
    <location>
        <position position="481"/>
    </location>
    <ligand>
        <name>ATP</name>
        <dbReference type="ChEBI" id="CHEBI:30616"/>
    </ligand>
</feature>
<keyword evidence="14" id="KW-1185">Reference proteome</keyword>
<dbReference type="InterPro" id="IPR011009">
    <property type="entry name" value="Kinase-like_dom_sf"/>
</dbReference>
<feature type="region of interest" description="Disordered" evidence="11">
    <location>
        <begin position="195"/>
        <end position="227"/>
    </location>
</feature>
<feature type="compositionally biased region" description="Basic and acidic residues" evidence="11">
    <location>
        <begin position="868"/>
        <end position="877"/>
    </location>
</feature>
<feature type="region of interest" description="Disordered" evidence="11">
    <location>
        <begin position="261"/>
        <end position="365"/>
    </location>
</feature>
<keyword evidence="5 10" id="KW-0547">Nucleotide-binding</keyword>
<feature type="compositionally biased region" description="Low complexity" evidence="11">
    <location>
        <begin position="964"/>
        <end position="973"/>
    </location>
</feature>
<keyword evidence="6" id="KW-0418">Kinase</keyword>
<evidence type="ECO:0000256" key="8">
    <source>
        <dbReference type="ARBA" id="ARBA00047899"/>
    </source>
</evidence>
<dbReference type="CDD" id="cd08215">
    <property type="entry name" value="STKc_Nek"/>
    <property type="match status" value="1"/>
</dbReference>
<feature type="compositionally biased region" description="Low complexity" evidence="11">
    <location>
        <begin position="334"/>
        <end position="346"/>
    </location>
</feature>
<feature type="compositionally biased region" description="Acidic residues" evidence="11">
    <location>
        <begin position="347"/>
        <end position="360"/>
    </location>
</feature>
<keyword evidence="7 10" id="KW-0067">ATP-binding</keyword>
<reference evidence="13 14" key="1">
    <citation type="submission" date="2023-10" db="EMBL/GenBank/DDBJ databases">
        <authorList>
            <person name="Maclean D."/>
            <person name="Macfadyen A."/>
        </authorList>
    </citation>
    <scope>NUCLEOTIDE SEQUENCE [LARGE SCALE GENOMIC DNA]</scope>
</reference>